<protein>
    <submittedName>
        <fullName evidence="2">Fibrous sheath-interacting protein 2-like</fullName>
    </submittedName>
</protein>
<evidence type="ECO:0000313" key="1">
    <source>
        <dbReference type="Proteomes" id="UP000694850"/>
    </source>
</evidence>
<dbReference type="RefSeq" id="XP_042638879.1">
    <property type="nucleotide sequence ID" value="XM_042782945.1"/>
</dbReference>
<reference evidence="2" key="1">
    <citation type="submission" date="2025-08" db="UniProtKB">
        <authorList>
            <consortium name="RefSeq"/>
        </authorList>
    </citation>
    <scope>IDENTIFICATION</scope>
</reference>
<name>A0AC54ZEA2_ORYAF</name>
<sequence length="6032" mass="676447">MVSDLTQAIPYLSSVATEALLDQMKADQGDTCSSSDISSAAAEIVEILLEKLQFAVEKKCIEIFSQEDLAAWFKPDLPISEEQLISQGEEPLKAPLPYRLESMTGITEDIVHVILEKLMVLVSPQHERPDTANLMYAEEIRNLVLNIFSQSSLVAYIEDAVRAILGYIQIGLDNESLIATEETVIIHRLLDDILPQLPRGPSKANIRKGRRPRLRSPSGTEEKKGLMGTRAANGPRSRRPFPPINVPGMVLYSEDENEEVDKSVGSVLMSSIKDEEENLQVPDNLLTRRNAGLKHERNIKSPTKTACRSRIAFRDRRLKTDHNNEDLFKEKHCLNQHVLILNKDETHQIQKTSENIITSILAEMLKDTASGSSVYLDNKDGKEVSLNSRKPQSLSHQEWKDQMFSVSEIHSVAQEVADTVLKILHMTLSHAVDATKDAMSSSLMDQESLNDADMLNKDPLKIWFQSANKMKFLSSLSIDYTKPFWLESGEMQSTPETVVEINDKIIDAVFKRLKSFISPKLQKCFKPEDHAASSKPASCHLLATKSAFQLQLGAYTTKVVSIVLGAIHDELERNKKKLNLRESSPPTSFTETGFFANTEKELDSVVTNLNNDIMTSSLVICICEMLSGTTDESNVPLPSDNLKVNISYETAIADEENNSPSHCLPMQEAAPSETHTCLAAPHTYSCAFNKKDLEKNARFQVLNRIEDTLHDMLYKLIGNHPCFPTSDNEQNRKCTSEKLRTTTVLQSNIQFISNKLLEDIVTKLCSVEMDSSFSNSDFKTILEYLNTDSLSFASLMEEMTKCTDIISSMVSSVIKKDSQAKTAAPKIGSTKESHPNKLKVLVSDILKMVFAKLQGFANKNLEILSILINGKEKSSKMDWESGSTNVCADICALDEEQVQSALHVNAKKVSSAILKSIQTELNVSLPGVGTCVNNLLPNKQMLKNLVNLILDAMPPDMFSETELEARSTENYRYRPTYGNFLPGGTEPESNLEDPVQTEKECPGEKRPPEEETKSDSSKQLELEMTFKKIEVELKEPQKSPVVPIIRNILNEIFENDLLDHFNVLPLPWPHSYDIPHAGDEMVAQASVQFPSKRTASLVSEADVIIVTGGVIRTIFQKLYSVAMTERNANENRSSSFLEHTSGGKATICSAILDRNPCTFQSRLTVDKLTKVNVVEDIIQSVLTNLEIFATSKVKSLFCPHFNVTVPMALSMHQNETILSQPWLSTKESYSSDQISCYIVDHSKSGKTISVCQMTVSKLNTYATKVARQVLQGIKHKLGKQIKSPFFTHNVVASESIPCQIVDTMLDITSIKGKYENHISNKEIDLNQPESIAEKLFNKTDYQRQLPFQILDTIEGILSDICEKTLDENDLHLTASTLQCNIDSGPNSKMVTECANKATSKFLVPESCVTTMSNDMVNIVLHSLRSTVMLGINAEDSISARLPPTFSNVLPEAECQPPFVVESTNERNRENFLFARKGKSIQQISAYSDDDQINILRKQNTKKSPSDPCEENAHFITKAIFNRLKSFVMERIDMLITLDSQTREESFVSPKFANCQQDDSLFPGSNQMPSDVNILKISTAETILSQGITDHTLASYRQKHGPVIHISHGILKECADIIASTILMLIKNDIDLEMQKMYSYPNKTWSQENIIVSDTVNNILKHLYDKRSLKKSSFHSKQNPHLFTQLTIQNEMLPGQGKIEDNTKPSLFLKCVDQNLSKKENQRKVLDEIFMRNGESGQEKPTALLSSIKKVLKKVYQRVSQDVDHLPPFNEPPYLTSDSKFKTSASVWKKTLQSHINSVANDIVESIFGKMFLIVTVSLHENQGTRGELDASGSDKPSMTPSPFRRLNKAEKRRAPPECMLQSVYPPTGFTTLTPLELARLQYSPLRVSEELVQMALSKIINFALLNLKESSSPKGQSNEMRSLRSCNSKAFRSMPKPGLKIKAGSKVTSLPKFGAKPQVGVSHVKAKDKTKSGPGEKTPRSIRSKIALGLQQVPSTRDSKNLVGTKLPTAELKVYAKDIVSDILEAIMKELQTVRQNKSEINVNEFPSDQIRTASEIVNAVFQGLCAVKNNNLAHLMKCSRPDDLKLAQKNLSVISFTSPEQFSLENVSSQVENFFSKEDTFKQMFDKWQTESYAMENETSKLLMIAETVLTKILIKTKELEESVSLLNLSPLEACEIRDHDIKRASSKVEDAQAQINVFSREIVEILFEKLEQCFLTHLLLTDSKETLVSKQETTTGSKYGSSRTNHLNNVPMYDTKSEDKTAEDSGNRIAQDIIEEVLHSLESFVDLQFESISLHAFSEIVKIPVKNLFPSLQKPLMKTILPELQPQSKFLDESKSSSMISQENIQNALRQLHSFQSELLTYTANTVTDMLGIIKNKLDREIHQVESSSVSVFEENIVASEIVSMLMDQCSHFYESMIKNHPKENLTTGTENAYSVNWAEPAPGEESTTSVLKGVSCEDDPSQIKVPNLVFYSEEGMKQEDRASTNLPAVPLRDSVGYTIKTPEPMGKLESELNPSCSRNEIHDLGQFNQTMKGNSFLPEDSILQKPPKKSSHSAEVMVTQSMSSVEIGESEDQGVLYCESPKSAVRVNQRQTTVSMLKICLAAENIVNTMLLSYGFPGQLPHINESVETIKPFFASKETPLSAEQKDEEKSLSKIRGKRINYKTEEKTKSPEASGKDFPLLDKWKSKKSPKTGKIEALEEAKVIAFASQDLGPNETHLIATYVTASVVKHFKNLENRGPHDEKVPISTLSREKYESKQPLRSAHSDSSLNQFCEHLTKLVLSHIISCISDCTKEAGVKQKALDNQDATSSKVILVHSLMGESQPIPISEIALNISEIIIRILFNSDILQADSTQEMVSVKTKYIYCPREDVVDIDDLFQDLLIGVTHVLSKEIGINHQPDSKGRNESFSVLRSPSLPVCSQTKTVKRQTGLRDCRPASTHQVKHVLRENQLNYLACKLGSLVGSLKSRESKEVVDKIFNIVLDLFSPGECPDWDMDSGKTPRNMFPPSNNQQSGHIPGNNLGLSPKSVFLLNVVCEKLIHVLLEECTTNNFLINGPLSDEIPAEEYQLFNKLQNEEDEEFGYCRETTKYDISDLLEDLAETDQESMLSIISHSMVKSVMEKLSHSIQQPSRSPPYASRHLKYRTKERLSSFPRPKMPEFRESRQGKDSIRFISHDSKPLTRVVNNLQVTDSEIKSPFDEPFIVKSSLPPIQRPGKKKMNATAIHNVLHLGGMSTGVYPATFLEEIISDIFLHLCTSLWSKNENITEAQLHEMNILGVNSVVNEFNNAQVTVLRDAEEKVCFPPVYKETVSNIVHSVYNDVLRKYELQETCGDNLAHVVTSVAEQITNGILIEILDYELPLCFVGKLMPNSYYPLKAKNILHKLQNSLRELNYPAQLSIGYTTILSHSFLEDVIRRLLSQLFPLPSKASCLRKKYFNISDFNEISTCIIKKVMLAISKHKIWLTKSDHHYLYMEEDLHKVAESVYSNILQVSGSLVSIQKSLVSQSPIMVDRMASLIIQVVIENHLQPFLCGECIPRPRTPMDEISCMVRGVLTEATKSHRSQKPLSLNMGIYPKAFVEEVTAKLITKIFSPQCNTELELEKITQKIVNSINNHFNKAKICLLCDDKEPTLSILDTDTMDELVKSVYRDILKQHGLAPGTDNKELKGSDIFVESITNSLVASISNYLLHPLFSGDLSAYCYCTLTAENIVQNILGGFSKSTKPSNHLFPYNTLLPYTFFEDIIRMLLSRIFPPAHNRVPYRETPTTRVEVNFNEISSQLISDIRMKIYQHEIRFAKDDEVSTFAYSEDDAQHLIDSVFRNILKNSESQEAVEPHLINSNNVLIDRIAGFIIKNICEQHLSPFVYGKSFLPSSYPYFDGAQRKQFFVGIYSSIFLEDVVSGVLSKIFHRVIGIVQTKSVRESEKELLETAEKLIYLITEEFSKGQVSILENAKEQLCLPPVDRDVVMKTIGIVYSRVLQEYAMESDNDFLHDTKTLAKRITKIILAETLDFQIHPHFLAKLSFKLYSKLNAEVLIKRAQYDISKAKLQRQASTIYTTILSHSYLEKIVTQILSQISPVEYSTEDPGPSQPYLSNTVLRLIDETMSVISKHAICITTHGNGKQNVISEKELQDIVDAIFIDLSSSNVYQSLAKDKKGVNDVSVTKIASHVIKQIFNHHLQSFLSDDRTLPSGPVEQTYKQRPRDPKQKELTFIVNSAAFLEEVISELLCKILYAFSHNVLAAENSYKAKVSTTDIVTTLVKSIVLEFSTSEISVADNLDENLYSSERYKEMVQKTVTLIYEKILDDYKSLIHVYKAIQSDAVSFGRKIYYLLLGEIYDYQVESLVSGELATSYSPLREENIIRNVLSTINDSGHILPSCTTVLHHSILEDIVYKLLTYISPLPSTETKLKGEEESPDYEFVDAASKLADEIMSEISQHEIRLATAEEQAEITQLGVTENFIDSMCNNIMRKFKLQAKAQKDASKQDGSFIRRIAGFIMEEIMDYHLKPFLHNEESSASNLPGKDRVGELCDPGKEKTLPSPQCSVYSATFLEDIIIDLVHKFYTLPSSPKDPKKDKEISEGDLMGMAIKFANALIGEFRRSKIKVLENAEEIYYFPPIDKDTVDKVSSSVYEEVMEVYRLNNVQKDDSSNIVIEVIAALTKKAISAFKIQPLFSGDWSSTFFSSIDADSIIQKIQHLPYKTSTKNDRNSVGNSLAQVEQLSRLTLLTSGLRNKTDTLPRGRGTSNTKENFKKEETSKEVGSIHKPVYTAGTGIMKSKVIPLAASSAQSVANKKKGDKTKKECTIRKDNEKVSELTFPTTSVKSKDMDIQGPYLDAPLAKNEEGPSERVYNHFSEAPDNRKNKKVVLEPDFKIGDKKQGDDTRKSILEKGDEPLEILPWKSVGRKREIRDRKDSPVCRVTEGKQIWNPELVQTVTKNLYSNIFEMSSLHRPADDSKLQHPLGDKVSYVTQVHGKNFASTKNSAPSASNEDEVPPNEEGKEKSNNKEIQSKLGQPDSPQNPPEKKPGVLPAGFLEDIIAELVNKLVFSSLPDTHDDYQDVTNDVNPAELCDMAMKLMDALLKAFSDAQIKVLSPDQGNEQMRKGAKMLPLRKVPLGQKEPSADKTPPMITVIPMDKTPPMHNMASVTNIPSDEVPLMANKPSVDKILVNKVVHSSLCSILQEYRSQESICKDINSNGDNLARRLASAVMQEIFQHQLHFLVGGKAPSSLQLPLESKEVIKKLQKMTQTACKECQTSSPYTIMLPHEFLENIISSLLTKIFSTVVANTKTEIAEDSFCTELDFLQTKLVSTVMLQISKDEDVTIQYVESLNPNDDELTPLVVQTIYNNLLPQFGSQEIIQHCVINGCRILSETIVTLVLREVAGNQLQDYFSGGLSPNQCAAVDYVVENTLQNVIQSLKIVQPQLKLPFNIIEEIAVNFLLKLLSMFPKVNKEQNSSRNAEMQKITTKILSSLQEYISKSHIKVVPQAKEDSTISLTDSTTIEKVVTSVYNSVLKHSGSHTSMYKDLMGQSSVLSDIIGFLMVKEISNSELQPQMEEEASNSELVLEAVAIMDKVIKIINDLKSQEKPLSGKCSALDVIFLEETLALFLAKLMKWPCASNQNANKLSKPELNKIASQLTKSVMAEIFKNNISVVASNPEESHLNQESIELISWVVDSVYNHVLQQCGTHEDLYHDIRGANRFFPKQVASLIISKVSNCPLETISSKDSSADLFGNLDVDRIVEKIHEHADKTEPAQEEEKLHQDLATFPAATDILLCHGKQPIHVSPDIVGEHLGVVSIKTQPLGKLKVECLERTEHNLELRKAAISGSSYRVDIPDPGQRKKEGCVSLDQSGRLDIKPFELARRNSFLNLRKPDITRVALLKDVRDKKDLIIQLVTHDIDRENSGKNIEEDLISYDNEVVLQEAVKEEEFENLAEDQVKEDTKPVARTVASPNSMTSMSSLKKRVLFSKYFHPKSSLAPKNVKTHSPQLTESEETQMESIPSGMDVTTSQSSTDTDCSWERGTQLSVSEKCDCQ</sequence>
<gene>
    <name evidence="2" type="primary">LOC103209859</name>
</gene>
<organism evidence="1 2">
    <name type="scientific">Orycteropus afer afer</name>
    <dbReference type="NCBI Taxonomy" id="1230840"/>
    <lineage>
        <taxon>Eukaryota</taxon>
        <taxon>Metazoa</taxon>
        <taxon>Chordata</taxon>
        <taxon>Craniata</taxon>
        <taxon>Vertebrata</taxon>
        <taxon>Euteleostomi</taxon>
        <taxon>Mammalia</taxon>
        <taxon>Eutheria</taxon>
        <taxon>Afrotheria</taxon>
        <taxon>Tubulidentata</taxon>
        <taxon>Orycteropodidae</taxon>
        <taxon>Orycteropus</taxon>
    </lineage>
</organism>
<proteinExistence type="predicted"/>
<accession>A0AC54ZEA2</accession>
<dbReference type="Proteomes" id="UP000694850">
    <property type="component" value="Unplaced"/>
</dbReference>
<evidence type="ECO:0000313" key="2">
    <source>
        <dbReference type="RefSeq" id="XP_042638879.1"/>
    </source>
</evidence>
<keyword evidence="1" id="KW-1185">Reference proteome</keyword>